<reference evidence="1" key="1">
    <citation type="submission" date="2016-07" db="EMBL/GenBank/DDBJ databases">
        <title>De novo transcriptome assembly of four accessions of the metal hyperaccumulator plant Noccaea caerulescens.</title>
        <authorList>
            <person name="Blande D."/>
            <person name="Halimaa P."/>
            <person name="Tervahauta A.I."/>
            <person name="Aarts M.G."/>
            <person name="Karenlampi S.O."/>
        </authorList>
    </citation>
    <scope>NUCLEOTIDE SEQUENCE</scope>
</reference>
<proteinExistence type="predicted"/>
<protein>
    <submittedName>
        <fullName evidence="1">Uncharacterized protein</fullName>
    </submittedName>
</protein>
<organism evidence="1">
    <name type="scientific">Noccaea caerulescens</name>
    <name type="common">Alpine penny-cress</name>
    <name type="synonym">Thlaspi caerulescens</name>
    <dbReference type="NCBI Taxonomy" id="107243"/>
    <lineage>
        <taxon>Eukaryota</taxon>
        <taxon>Viridiplantae</taxon>
        <taxon>Streptophyta</taxon>
        <taxon>Embryophyta</taxon>
        <taxon>Tracheophyta</taxon>
        <taxon>Spermatophyta</taxon>
        <taxon>Magnoliopsida</taxon>
        <taxon>eudicotyledons</taxon>
        <taxon>Gunneridae</taxon>
        <taxon>Pentapetalae</taxon>
        <taxon>rosids</taxon>
        <taxon>malvids</taxon>
        <taxon>Brassicales</taxon>
        <taxon>Brassicaceae</taxon>
        <taxon>Coluteocarpeae</taxon>
        <taxon>Noccaea</taxon>
    </lineage>
</organism>
<accession>A0A1J3JPK5</accession>
<dbReference type="AlphaFoldDB" id="A0A1J3JPK5"/>
<evidence type="ECO:0000313" key="1">
    <source>
        <dbReference type="EMBL" id="JAU93856.1"/>
    </source>
</evidence>
<name>A0A1J3JPK5_NOCCA</name>
<dbReference type="EMBL" id="GEVM01012082">
    <property type="protein sequence ID" value="JAU93856.1"/>
    <property type="molecule type" value="Transcribed_RNA"/>
</dbReference>
<sequence length="88" mass="10272">MINVQGQLVTDTCQLDPSLERSVKKKSNISYFYISSPSFRNQISRSKELNPKHIYMSNDYNFSPPKPLSRFQLSKKTNKKNIIQAKKF</sequence>
<gene>
    <name evidence="1" type="ORF">MP_TR19553_c2_g1_i1_g.55868</name>
</gene>